<dbReference type="InterPro" id="IPR016032">
    <property type="entry name" value="Sig_transdc_resp-reg_C-effctor"/>
</dbReference>
<feature type="domain" description="HTH luxR-type" evidence="3">
    <location>
        <begin position="856"/>
        <end position="921"/>
    </location>
</feature>
<dbReference type="GO" id="GO:0006355">
    <property type="term" value="P:regulation of DNA-templated transcription"/>
    <property type="evidence" value="ECO:0007669"/>
    <property type="project" value="InterPro"/>
</dbReference>
<dbReference type="Pfam" id="PF00196">
    <property type="entry name" value="GerE"/>
    <property type="match status" value="1"/>
</dbReference>
<evidence type="ECO:0000259" key="3">
    <source>
        <dbReference type="PROSITE" id="PS50043"/>
    </source>
</evidence>
<dbReference type="Gene3D" id="1.10.10.10">
    <property type="entry name" value="Winged helix-like DNA-binding domain superfamily/Winged helix DNA-binding domain"/>
    <property type="match status" value="1"/>
</dbReference>
<dbReference type="PROSITE" id="PS50043">
    <property type="entry name" value="HTH_LUXR_2"/>
    <property type="match status" value="1"/>
</dbReference>
<dbReference type="CDD" id="cd06170">
    <property type="entry name" value="LuxR_C_like"/>
    <property type="match status" value="1"/>
</dbReference>
<dbReference type="InterPro" id="IPR000792">
    <property type="entry name" value="Tscrpt_reg_LuxR_C"/>
</dbReference>
<keyword evidence="2" id="KW-0067">ATP-binding</keyword>
<dbReference type="RefSeq" id="WP_185052965.1">
    <property type="nucleotide sequence ID" value="NZ_BAABIX010000017.1"/>
</dbReference>
<protein>
    <submittedName>
        <fullName evidence="4">DNA-binding CsgD family transcriptional regulator</fullName>
    </submittedName>
</protein>
<evidence type="ECO:0000256" key="2">
    <source>
        <dbReference type="ARBA" id="ARBA00022840"/>
    </source>
</evidence>
<keyword evidence="4" id="KW-0238">DNA-binding</keyword>
<dbReference type="GO" id="GO:0004016">
    <property type="term" value="F:adenylate cyclase activity"/>
    <property type="evidence" value="ECO:0007669"/>
    <property type="project" value="TreeGrafter"/>
</dbReference>
<evidence type="ECO:0000256" key="1">
    <source>
        <dbReference type="ARBA" id="ARBA00022741"/>
    </source>
</evidence>
<sequence length="925" mass="98392">MFAERQEQLAGFTAALTECQAGNGRLLAVTGPFASGKTSLLRAFAEHAAGSFHVLRATGARSERELPLSLVGQLSHDLPLAIGPAGRAELVREAHSIAVRHGRGSPVPAARLARIRHNATAALLAAGERTPLLLTIDDLHHADPASLHCLLYLVRRIRSARVLVVVSGSEPAEPADPETYAELMDQASGDHLALAPLSRHGIGELLAEALGERPADLLVDACERATGGNPLLTQALITDLRDSGEPALDPEGQVLPGHAYASAVGRYAERCDPVIRRVLAATALFDERPPAGPITIARLAEVETAAARRALSGLESAGLVSDGRLPHPKARQAVLDHLPPAALTDLHLRAARLLYEEGAAPLPVARHLLAAGQAPGWAGPVLRAAAEESLTTGDTEMAVVLLRLAHDGAADEAERAALKVALLEAEWRTDPAAAGHRLRQLTAAARTGLLSVGPRVTIAHCLLWLGRTAEAAEVLDGLAALETDAEQSAEIRFLTAWARFTHPGLLGEEPEHAREPRRGAEGVINTRDALAQAMETMMADGPDDAAAVTAERALPRALLLDGGTALPAAALTILICADHLEVAALWTDRLLAQAAVADARSWRGTLLAIRADIALRSGQLADAHRYAEAALGMMSRESWASTVGLPLGTAVLAHTARGQSAEAERHLDQPVPDAMFRTVWGLYYLRARAGHYLSTGRAQAALDDFTACGDLMARWNLDLPALVPWRILAAHAHLALGRPERARELAEIQLTRMGPEPSRAKGAALRVLAAVAPLAQRPSLLREAAEMLRGCGDRLELAHTLADLSEAHRSLGDVQRTRMTIRRARDLAADCQADALRRRLLPDVGEVVAEAADETGAGGLSSLSEAERRVAALAAQGSTNRQIAKKLFVTVSTVEQHLTRVYRKLNVNRRVDLLAKLGPRFSNIA</sequence>
<comment type="caution">
    <text evidence="4">The sequence shown here is derived from an EMBL/GenBank/DDBJ whole genome shotgun (WGS) entry which is preliminary data.</text>
</comment>
<evidence type="ECO:0000313" key="4">
    <source>
        <dbReference type="EMBL" id="MBB5136038.1"/>
    </source>
</evidence>
<accession>A0A840P8P2</accession>
<dbReference type="SUPFAM" id="SSF52540">
    <property type="entry name" value="P-loop containing nucleoside triphosphate hydrolases"/>
    <property type="match status" value="1"/>
</dbReference>
<dbReference type="SMART" id="SM00421">
    <property type="entry name" value="HTH_LUXR"/>
    <property type="match status" value="1"/>
</dbReference>
<dbReference type="AlphaFoldDB" id="A0A840P8P2"/>
<dbReference type="GO" id="GO:0003677">
    <property type="term" value="F:DNA binding"/>
    <property type="evidence" value="ECO:0007669"/>
    <property type="project" value="UniProtKB-KW"/>
</dbReference>
<dbReference type="PANTHER" id="PTHR16305:SF35">
    <property type="entry name" value="TRANSCRIPTIONAL ACTIVATOR DOMAIN"/>
    <property type="match status" value="1"/>
</dbReference>
<proteinExistence type="predicted"/>
<dbReference type="PANTHER" id="PTHR16305">
    <property type="entry name" value="TESTICULAR SOLUBLE ADENYLYL CYCLASE"/>
    <property type="match status" value="1"/>
</dbReference>
<dbReference type="EMBL" id="JACHGN010000013">
    <property type="protein sequence ID" value="MBB5136038.1"/>
    <property type="molecule type" value="Genomic_DNA"/>
</dbReference>
<keyword evidence="1" id="KW-0547">Nucleotide-binding</keyword>
<dbReference type="GO" id="GO:0005737">
    <property type="term" value="C:cytoplasm"/>
    <property type="evidence" value="ECO:0007669"/>
    <property type="project" value="TreeGrafter"/>
</dbReference>
<gene>
    <name evidence="4" type="ORF">HNP84_005782</name>
</gene>
<dbReference type="PRINTS" id="PR00038">
    <property type="entry name" value="HTHLUXR"/>
</dbReference>
<dbReference type="InterPro" id="IPR041664">
    <property type="entry name" value="AAA_16"/>
</dbReference>
<dbReference type="InterPro" id="IPR027417">
    <property type="entry name" value="P-loop_NTPase"/>
</dbReference>
<keyword evidence="5" id="KW-1185">Reference proteome</keyword>
<dbReference type="SUPFAM" id="SSF46894">
    <property type="entry name" value="C-terminal effector domain of the bipartite response regulators"/>
    <property type="match status" value="1"/>
</dbReference>
<reference evidence="4 5" key="1">
    <citation type="submission" date="2020-08" db="EMBL/GenBank/DDBJ databases">
        <title>Genomic Encyclopedia of Type Strains, Phase IV (KMG-IV): sequencing the most valuable type-strain genomes for metagenomic binning, comparative biology and taxonomic classification.</title>
        <authorList>
            <person name="Goeker M."/>
        </authorList>
    </citation>
    <scope>NUCLEOTIDE SEQUENCE [LARGE SCALE GENOMIC DNA]</scope>
    <source>
        <strain evidence="4 5">DSM 45615</strain>
    </source>
</reference>
<dbReference type="Pfam" id="PF13191">
    <property type="entry name" value="AAA_16"/>
    <property type="match status" value="1"/>
</dbReference>
<dbReference type="InterPro" id="IPR036388">
    <property type="entry name" value="WH-like_DNA-bd_sf"/>
</dbReference>
<dbReference type="Proteomes" id="UP000578449">
    <property type="component" value="Unassembled WGS sequence"/>
</dbReference>
<organism evidence="4 5">
    <name type="scientific">Thermocatellispora tengchongensis</name>
    <dbReference type="NCBI Taxonomy" id="1073253"/>
    <lineage>
        <taxon>Bacteria</taxon>
        <taxon>Bacillati</taxon>
        <taxon>Actinomycetota</taxon>
        <taxon>Actinomycetes</taxon>
        <taxon>Streptosporangiales</taxon>
        <taxon>Streptosporangiaceae</taxon>
        <taxon>Thermocatellispora</taxon>
    </lineage>
</organism>
<name>A0A840P8P2_9ACTN</name>
<evidence type="ECO:0000313" key="5">
    <source>
        <dbReference type="Proteomes" id="UP000578449"/>
    </source>
</evidence>
<dbReference type="PROSITE" id="PS00622">
    <property type="entry name" value="HTH_LUXR_1"/>
    <property type="match status" value="1"/>
</dbReference>
<dbReference type="GO" id="GO:0005524">
    <property type="term" value="F:ATP binding"/>
    <property type="evidence" value="ECO:0007669"/>
    <property type="project" value="UniProtKB-KW"/>
</dbReference>